<comment type="caution">
    <text evidence="3">The sequence shown here is derived from an EMBL/GenBank/DDBJ whole genome shotgun (WGS) entry which is preliminary data.</text>
</comment>
<dbReference type="GO" id="GO:0004803">
    <property type="term" value="F:transposase activity"/>
    <property type="evidence" value="ECO:0007669"/>
    <property type="project" value="InterPro"/>
</dbReference>
<dbReference type="AlphaFoldDB" id="X1I3I2"/>
<evidence type="ECO:0000259" key="2">
    <source>
        <dbReference type="Pfam" id="PF01609"/>
    </source>
</evidence>
<feature type="non-terminal residue" evidence="3">
    <location>
        <position position="1"/>
    </location>
</feature>
<proteinExistence type="predicted"/>
<dbReference type="PANTHER" id="PTHR33408">
    <property type="entry name" value="TRANSPOSASE"/>
    <property type="match status" value="1"/>
</dbReference>
<feature type="region of interest" description="Disordered" evidence="1">
    <location>
        <begin position="61"/>
        <end position="83"/>
    </location>
</feature>
<protein>
    <recommendedName>
        <fullName evidence="2">Transposase IS4-like domain-containing protein</fullName>
    </recommendedName>
</protein>
<dbReference type="InterPro" id="IPR002559">
    <property type="entry name" value="Transposase_11"/>
</dbReference>
<dbReference type="PANTHER" id="PTHR33408:SF2">
    <property type="entry name" value="TRANSPOSASE DDE DOMAIN-CONTAINING PROTEIN"/>
    <property type="match status" value="1"/>
</dbReference>
<name>X1I3I2_9ZZZZ</name>
<accession>X1I3I2</accession>
<dbReference type="Pfam" id="PF01609">
    <property type="entry name" value="DDE_Tnp_1"/>
    <property type="match status" value="1"/>
</dbReference>
<organism evidence="3">
    <name type="scientific">marine sediment metagenome</name>
    <dbReference type="NCBI Taxonomy" id="412755"/>
    <lineage>
        <taxon>unclassified sequences</taxon>
        <taxon>metagenomes</taxon>
        <taxon>ecological metagenomes</taxon>
    </lineage>
</organism>
<reference evidence="3" key="1">
    <citation type="journal article" date="2014" name="Front. Microbiol.">
        <title>High frequency of phylogenetically diverse reductive dehalogenase-homologous genes in deep subseafloor sedimentary metagenomes.</title>
        <authorList>
            <person name="Kawai M."/>
            <person name="Futagami T."/>
            <person name="Toyoda A."/>
            <person name="Takaki Y."/>
            <person name="Nishi S."/>
            <person name="Hori S."/>
            <person name="Arai W."/>
            <person name="Tsubouchi T."/>
            <person name="Morono Y."/>
            <person name="Uchiyama I."/>
            <person name="Ito T."/>
            <person name="Fujiyama A."/>
            <person name="Inagaki F."/>
            <person name="Takami H."/>
        </authorList>
    </citation>
    <scope>NUCLEOTIDE SEQUENCE</scope>
    <source>
        <strain evidence="3">Expedition CK06-06</strain>
    </source>
</reference>
<feature type="compositionally biased region" description="Polar residues" evidence="1">
    <location>
        <begin position="66"/>
        <end position="83"/>
    </location>
</feature>
<dbReference type="EMBL" id="BARU01033120">
    <property type="protein sequence ID" value="GAH63870.1"/>
    <property type="molecule type" value="Genomic_DNA"/>
</dbReference>
<gene>
    <name evidence="3" type="ORF">S03H2_52153</name>
</gene>
<evidence type="ECO:0000313" key="3">
    <source>
        <dbReference type="EMBL" id="GAH63870.1"/>
    </source>
</evidence>
<sequence>DKKKCEKYLKKVDKRIDAILAECDEADEREEGQPSHIEMEEELKDKKELKAKVKKIFGKLEEEGGKSTNTTDSECTRINSTQGTHAGYNTQAVVDEKQGLIVASDVVSENNDLSQFANQIDQANETLGKKCETACADSGYADTDELEKIDKQEIKVIVPSQRQASKKEPKPFNKANFRYDREKDCYTCPQENQLRYSHFDKRKNHKVYAFVLNPEGIQ</sequence>
<feature type="domain" description="Transposase IS4-like" evidence="2">
    <location>
        <begin position="81"/>
        <end position="183"/>
    </location>
</feature>
<evidence type="ECO:0000256" key="1">
    <source>
        <dbReference type="SAM" id="MobiDB-lite"/>
    </source>
</evidence>
<dbReference type="GO" id="GO:0006313">
    <property type="term" value="P:DNA transposition"/>
    <property type="evidence" value="ECO:0007669"/>
    <property type="project" value="InterPro"/>
</dbReference>
<dbReference type="GO" id="GO:0003677">
    <property type="term" value="F:DNA binding"/>
    <property type="evidence" value="ECO:0007669"/>
    <property type="project" value="InterPro"/>
</dbReference>